<organism evidence="1">
    <name type="scientific">Rhizophora mucronata</name>
    <name type="common">Asiatic mangrove</name>
    <dbReference type="NCBI Taxonomy" id="61149"/>
    <lineage>
        <taxon>Eukaryota</taxon>
        <taxon>Viridiplantae</taxon>
        <taxon>Streptophyta</taxon>
        <taxon>Embryophyta</taxon>
        <taxon>Tracheophyta</taxon>
        <taxon>Spermatophyta</taxon>
        <taxon>Magnoliopsida</taxon>
        <taxon>eudicotyledons</taxon>
        <taxon>Gunneridae</taxon>
        <taxon>Pentapetalae</taxon>
        <taxon>rosids</taxon>
        <taxon>fabids</taxon>
        <taxon>Malpighiales</taxon>
        <taxon>Rhizophoraceae</taxon>
        <taxon>Rhizophora</taxon>
    </lineage>
</organism>
<evidence type="ECO:0000313" key="1">
    <source>
        <dbReference type="EMBL" id="MBX35069.1"/>
    </source>
</evidence>
<name>A0A2P2MY01_RHIMU</name>
<reference evidence="1" key="1">
    <citation type="submission" date="2018-02" db="EMBL/GenBank/DDBJ databases">
        <title>Rhizophora mucronata_Transcriptome.</title>
        <authorList>
            <person name="Meera S.P."/>
            <person name="Sreeshan A."/>
            <person name="Augustine A."/>
        </authorList>
    </citation>
    <scope>NUCLEOTIDE SEQUENCE</scope>
    <source>
        <tissue evidence="1">Leaf</tissue>
    </source>
</reference>
<dbReference type="EMBL" id="GGEC01054585">
    <property type="protein sequence ID" value="MBX35069.1"/>
    <property type="molecule type" value="Transcribed_RNA"/>
</dbReference>
<dbReference type="AlphaFoldDB" id="A0A2P2MY01"/>
<proteinExistence type="predicted"/>
<sequence length="37" mass="4113">MGQRIRIGRLSSVEGPMFALIPKSLTDPRRIIAAMDD</sequence>
<protein>
    <submittedName>
        <fullName evidence="1">Uncharacterized protein</fullName>
    </submittedName>
</protein>
<accession>A0A2P2MY01</accession>